<evidence type="ECO:0000256" key="1">
    <source>
        <dbReference type="SAM" id="MobiDB-lite"/>
    </source>
</evidence>
<sequence length="680" mass="76123">MSSSRDFNAPFPNYRRNRSRSRDRFPRPGPSRIASGDYARDRDRERDRDRHHEREPRDRDRRNDRDRDRDLALARTIHTPQDQPAQMDPDRASAELAKALHQVTDLMTQKTQLSLKRDAELKAYHKRKQDYDCQISKPVQFPAVHDAFQGSQNHHKQTLAGIDKELAVLASKETVAFDKYAQTLVRALPFDEIKIRQILEASKGELGLVTTSSQSAQQERLKKLEQRQAGFEETWKQQVASLKETQDKQASEMAEYREKDPLRAESAKENEQLRAQVTSLRSEVTSLTQRLGAVEPAESFRAYVDKQIGELKVELSKIVEEVRLDLTAKTKQDKPSAVQDGSLLQDMAALGQKCGELSREIENLKDTSTSHTERIAALDTGVKDHEALLANIDVENLDQTMADYDALKNQADAQDMVIEDVKRSVAESLARIPEKMPTDLPASFKAWSDRFMLVFATKLDEHTRQIKGLQDSKSATGTIAVAQASRPATASAPRTSASLAPESEALAPGVTPAESRLTEVESKTVAIDSRVTALQETVIEVQKIVAGSQDSISTLGNQADRRYGALETMVESLSSQWNNTSTTQMAHAILEQLSRLQPAQLVPEIRHFQERLSDVEKLVQEDGEQRKNLSMGLQSACDDIAKAPKRGLGPEEKFPGHHDKRARLEGQNGVNGYGNGYVHP</sequence>
<gene>
    <name evidence="2" type="ORF">FJTKL_00381</name>
</gene>
<feature type="region of interest" description="Disordered" evidence="1">
    <location>
        <begin position="244"/>
        <end position="270"/>
    </location>
</feature>
<proteinExistence type="predicted"/>
<dbReference type="Proteomes" id="UP001600888">
    <property type="component" value="Unassembled WGS sequence"/>
</dbReference>
<feature type="compositionally biased region" description="Basic and acidic residues" evidence="1">
    <location>
        <begin position="648"/>
        <end position="657"/>
    </location>
</feature>
<feature type="compositionally biased region" description="Basic and acidic residues" evidence="1">
    <location>
        <begin position="38"/>
        <end position="69"/>
    </location>
</feature>
<organism evidence="2 3">
    <name type="scientific">Diaporthe vaccinii</name>
    <dbReference type="NCBI Taxonomy" id="105482"/>
    <lineage>
        <taxon>Eukaryota</taxon>
        <taxon>Fungi</taxon>
        <taxon>Dikarya</taxon>
        <taxon>Ascomycota</taxon>
        <taxon>Pezizomycotina</taxon>
        <taxon>Sordariomycetes</taxon>
        <taxon>Sordariomycetidae</taxon>
        <taxon>Diaporthales</taxon>
        <taxon>Diaporthaceae</taxon>
        <taxon>Diaporthe</taxon>
        <taxon>Diaporthe eres species complex</taxon>
    </lineage>
</organism>
<feature type="region of interest" description="Disordered" evidence="1">
    <location>
        <begin position="644"/>
        <end position="680"/>
    </location>
</feature>
<accession>A0ABR4E3C0</accession>
<reference evidence="2 3" key="1">
    <citation type="submission" date="2024-03" db="EMBL/GenBank/DDBJ databases">
        <title>A high-quality draft genome sequence of Diaporthe vaccinii, a causative agent of upright dieback and viscid rot disease in cranberry plants.</title>
        <authorList>
            <person name="Sarrasin M."/>
            <person name="Lang B.F."/>
            <person name="Burger G."/>
        </authorList>
    </citation>
    <scope>NUCLEOTIDE SEQUENCE [LARGE SCALE GENOMIC DNA]</scope>
    <source>
        <strain evidence="2 3">IS7</strain>
    </source>
</reference>
<protein>
    <submittedName>
        <fullName evidence="2">Uncharacterized protein</fullName>
    </submittedName>
</protein>
<evidence type="ECO:0000313" key="2">
    <source>
        <dbReference type="EMBL" id="KAL2276918.1"/>
    </source>
</evidence>
<dbReference type="EMBL" id="JBAWTH010000106">
    <property type="protein sequence ID" value="KAL2276918.1"/>
    <property type="molecule type" value="Genomic_DNA"/>
</dbReference>
<feature type="region of interest" description="Disordered" evidence="1">
    <location>
        <begin position="1"/>
        <end position="69"/>
    </location>
</feature>
<evidence type="ECO:0000313" key="3">
    <source>
        <dbReference type="Proteomes" id="UP001600888"/>
    </source>
</evidence>
<name>A0ABR4E3C0_9PEZI</name>
<feature type="region of interest" description="Disordered" evidence="1">
    <location>
        <begin position="483"/>
        <end position="507"/>
    </location>
</feature>
<keyword evidence="3" id="KW-1185">Reference proteome</keyword>
<feature type="compositionally biased region" description="Gly residues" evidence="1">
    <location>
        <begin position="669"/>
        <end position="680"/>
    </location>
</feature>
<comment type="caution">
    <text evidence="2">The sequence shown here is derived from an EMBL/GenBank/DDBJ whole genome shotgun (WGS) entry which is preliminary data.</text>
</comment>